<dbReference type="Pfam" id="PF00126">
    <property type="entry name" value="HTH_1"/>
    <property type="match status" value="1"/>
</dbReference>
<dbReference type="PANTHER" id="PTHR30126:SF94">
    <property type="entry name" value="LYSR FAMILY TRANSCRIPTIONAL REGULATOR"/>
    <property type="match status" value="1"/>
</dbReference>
<dbReference type="CDD" id="cd08420">
    <property type="entry name" value="PBP2_CysL_like"/>
    <property type="match status" value="1"/>
</dbReference>
<dbReference type="PROSITE" id="PS50931">
    <property type="entry name" value="HTH_LYSR"/>
    <property type="match status" value="1"/>
</dbReference>
<sequence>MRLTLRQMEVLVEIAHSRSATAAGDTLSMSQSAVSAALAELETQLGERVFDRVGKRLVLNDSGRLLLPRAMVILDQTRGIEALFSQGAAALRIGGSSTVGNAILPEIMAAFCRDFPAAQFDLQVGNTQAIAEAVTQFEVDLGLVEGVCHRDELDMVPWLDDSLVVVCAANSPYANRDVTLIDLRAARWMLRESGSGTRETVETLLLEHLHSFEHTMVLGSSEAIRVAAIAGLGLACIPRRLVREALHRGHLVEVRSPLPAMRRKLYLVHHRKKTFSHALQRFFDFCQNWQDDPAPADPSFIPPPHPTAP</sequence>
<evidence type="ECO:0000313" key="6">
    <source>
        <dbReference type="EMBL" id="OIQ75278.1"/>
    </source>
</evidence>
<feature type="domain" description="HTH lysR-type" evidence="5">
    <location>
        <begin position="3"/>
        <end position="60"/>
    </location>
</feature>
<dbReference type="NCBIfam" id="NF008095">
    <property type="entry name" value="PRK10837.1"/>
    <property type="match status" value="1"/>
</dbReference>
<name>A0A1J5PUI6_9ZZZZ</name>
<comment type="similarity">
    <text evidence="1">Belongs to the LysR transcriptional regulatory family.</text>
</comment>
<dbReference type="PRINTS" id="PR00039">
    <property type="entry name" value="HTHLYSR"/>
</dbReference>
<evidence type="ECO:0000256" key="4">
    <source>
        <dbReference type="ARBA" id="ARBA00023163"/>
    </source>
</evidence>
<proteinExistence type="inferred from homology"/>
<evidence type="ECO:0000256" key="1">
    <source>
        <dbReference type="ARBA" id="ARBA00009437"/>
    </source>
</evidence>
<dbReference type="GO" id="GO:0003700">
    <property type="term" value="F:DNA-binding transcription factor activity"/>
    <property type="evidence" value="ECO:0007669"/>
    <property type="project" value="InterPro"/>
</dbReference>
<dbReference type="Pfam" id="PF03466">
    <property type="entry name" value="LysR_substrate"/>
    <property type="match status" value="1"/>
</dbReference>
<accession>A0A1J5PUI6</accession>
<dbReference type="InterPro" id="IPR036388">
    <property type="entry name" value="WH-like_DNA-bd_sf"/>
</dbReference>
<dbReference type="InterPro" id="IPR000847">
    <property type="entry name" value="LysR_HTH_N"/>
</dbReference>
<dbReference type="SUPFAM" id="SSF46785">
    <property type="entry name" value="Winged helix' DNA-binding domain"/>
    <property type="match status" value="1"/>
</dbReference>
<comment type="caution">
    <text evidence="6">The sequence shown here is derived from an EMBL/GenBank/DDBJ whole genome shotgun (WGS) entry which is preliminary data.</text>
</comment>
<dbReference type="Gene3D" id="1.10.10.10">
    <property type="entry name" value="Winged helix-like DNA-binding domain superfamily/Winged helix DNA-binding domain"/>
    <property type="match status" value="1"/>
</dbReference>
<dbReference type="InterPro" id="IPR005119">
    <property type="entry name" value="LysR_subst-bd"/>
</dbReference>
<dbReference type="Gene3D" id="3.40.190.290">
    <property type="match status" value="1"/>
</dbReference>
<protein>
    <submittedName>
        <fullName evidence="6">HTH-type transcriptional regulator CysL</fullName>
    </submittedName>
</protein>
<keyword evidence="3" id="KW-0238">DNA-binding</keyword>
<keyword evidence="4" id="KW-0804">Transcription</keyword>
<keyword evidence="2" id="KW-0805">Transcription regulation</keyword>
<gene>
    <name evidence="6" type="primary">cysL_7</name>
    <name evidence="6" type="ORF">GALL_430520</name>
</gene>
<dbReference type="AlphaFoldDB" id="A0A1J5PUI6"/>
<dbReference type="SUPFAM" id="SSF53850">
    <property type="entry name" value="Periplasmic binding protein-like II"/>
    <property type="match status" value="1"/>
</dbReference>
<dbReference type="PANTHER" id="PTHR30126">
    <property type="entry name" value="HTH-TYPE TRANSCRIPTIONAL REGULATOR"/>
    <property type="match status" value="1"/>
</dbReference>
<evidence type="ECO:0000256" key="2">
    <source>
        <dbReference type="ARBA" id="ARBA00023015"/>
    </source>
</evidence>
<organism evidence="6">
    <name type="scientific">mine drainage metagenome</name>
    <dbReference type="NCBI Taxonomy" id="410659"/>
    <lineage>
        <taxon>unclassified sequences</taxon>
        <taxon>metagenomes</taxon>
        <taxon>ecological metagenomes</taxon>
    </lineage>
</organism>
<dbReference type="GO" id="GO:0000976">
    <property type="term" value="F:transcription cis-regulatory region binding"/>
    <property type="evidence" value="ECO:0007669"/>
    <property type="project" value="TreeGrafter"/>
</dbReference>
<reference evidence="6" key="1">
    <citation type="submission" date="2016-10" db="EMBL/GenBank/DDBJ databases">
        <title>Sequence of Gallionella enrichment culture.</title>
        <authorList>
            <person name="Poehlein A."/>
            <person name="Muehling M."/>
            <person name="Daniel R."/>
        </authorList>
    </citation>
    <scope>NUCLEOTIDE SEQUENCE</scope>
</reference>
<evidence type="ECO:0000256" key="3">
    <source>
        <dbReference type="ARBA" id="ARBA00023125"/>
    </source>
</evidence>
<dbReference type="InterPro" id="IPR036390">
    <property type="entry name" value="WH_DNA-bd_sf"/>
</dbReference>
<dbReference type="EMBL" id="MLJW01002216">
    <property type="protein sequence ID" value="OIQ75278.1"/>
    <property type="molecule type" value="Genomic_DNA"/>
</dbReference>
<evidence type="ECO:0000259" key="5">
    <source>
        <dbReference type="PROSITE" id="PS50931"/>
    </source>
</evidence>